<dbReference type="GO" id="GO:0051560">
    <property type="term" value="P:mitochondrial calcium ion homeostasis"/>
    <property type="evidence" value="ECO:0007669"/>
    <property type="project" value="TreeGrafter"/>
</dbReference>
<evidence type="ECO:0000256" key="5">
    <source>
        <dbReference type="ARBA" id="ARBA00022670"/>
    </source>
</evidence>
<name>A0AAW1BA46_CROAD</name>
<dbReference type="PANTHER" id="PTHR12294:SF10">
    <property type="entry name" value="CALCIUM UPTAKE PROTEIN 3, MITOCHONDRIAL"/>
    <property type="match status" value="1"/>
</dbReference>
<evidence type="ECO:0000256" key="12">
    <source>
        <dbReference type="ARBA" id="ARBA00023128"/>
    </source>
</evidence>
<evidence type="ECO:0000256" key="7">
    <source>
        <dbReference type="ARBA" id="ARBA00022786"/>
    </source>
</evidence>
<evidence type="ECO:0000256" key="4">
    <source>
        <dbReference type="ARBA" id="ARBA00012759"/>
    </source>
</evidence>
<evidence type="ECO:0000256" key="15">
    <source>
        <dbReference type="SAM" id="MobiDB-lite"/>
    </source>
</evidence>
<evidence type="ECO:0000256" key="11">
    <source>
        <dbReference type="ARBA" id="ARBA00022946"/>
    </source>
</evidence>
<evidence type="ECO:0000256" key="14">
    <source>
        <dbReference type="PROSITE-ProRule" id="PRU01393"/>
    </source>
</evidence>
<evidence type="ECO:0000256" key="2">
    <source>
        <dbReference type="ARBA" id="ARBA00004273"/>
    </source>
</evidence>
<keyword evidence="19" id="KW-1185">Reference proteome</keyword>
<dbReference type="InterPro" id="IPR011992">
    <property type="entry name" value="EF-hand-dom_pair"/>
</dbReference>
<dbReference type="SUPFAM" id="SSF47473">
    <property type="entry name" value="EF-hand"/>
    <property type="match status" value="2"/>
</dbReference>
<protein>
    <recommendedName>
        <fullName evidence="4">ubiquitinyl hydrolase 1</fullName>
        <ecNumber evidence="4">3.4.19.12</ecNumber>
    </recommendedName>
</protein>
<dbReference type="GO" id="GO:0004843">
    <property type="term" value="F:cysteine-type deubiquitinase activity"/>
    <property type="evidence" value="ECO:0007669"/>
    <property type="project" value="UniProtKB-EC"/>
</dbReference>
<dbReference type="GO" id="GO:0006511">
    <property type="term" value="P:ubiquitin-dependent protein catabolic process"/>
    <property type="evidence" value="ECO:0007669"/>
    <property type="project" value="InterPro"/>
</dbReference>
<evidence type="ECO:0000256" key="1">
    <source>
        <dbReference type="ARBA" id="ARBA00000707"/>
    </source>
</evidence>
<organism evidence="18 19">
    <name type="scientific">Crotalus adamanteus</name>
    <name type="common">Eastern diamondback rattlesnake</name>
    <dbReference type="NCBI Taxonomy" id="8729"/>
    <lineage>
        <taxon>Eukaryota</taxon>
        <taxon>Metazoa</taxon>
        <taxon>Chordata</taxon>
        <taxon>Craniata</taxon>
        <taxon>Vertebrata</taxon>
        <taxon>Euteleostomi</taxon>
        <taxon>Lepidosauria</taxon>
        <taxon>Squamata</taxon>
        <taxon>Bifurcata</taxon>
        <taxon>Unidentata</taxon>
        <taxon>Episquamata</taxon>
        <taxon>Toxicofera</taxon>
        <taxon>Serpentes</taxon>
        <taxon>Colubroidea</taxon>
        <taxon>Viperidae</taxon>
        <taxon>Crotalinae</taxon>
        <taxon>Crotalus</taxon>
    </lineage>
</organism>
<dbReference type="InterPro" id="IPR036959">
    <property type="entry name" value="Peptidase_C12_UCH_sf"/>
</dbReference>
<evidence type="ECO:0000259" key="17">
    <source>
        <dbReference type="PROSITE" id="PS52048"/>
    </source>
</evidence>
<dbReference type="InterPro" id="IPR002048">
    <property type="entry name" value="EF_hand_dom"/>
</dbReference>
<evidence type="ECO:0000313" key="18">
    <source>
        <dbReference type="EMBL" id="KAK9398920.1"/>
    </source>
</evidence>
<comment type="subcellular location">
    <subcellularLocation>
        <location evidence="2">Mitochondrion inner membrane</location>
    </subcellularLocation>
    <subcellularLocation>
        <location evidence="3">Mitochondrion intermembrane space</location>
    </subcellularLocation>
</comment>
<dbReference type="Proteomes" id="UP001474421">
    <property type="component" value="Unassembled WGS sequence"/>
</dbReference>
<sequence length="780" mass="88209">MAWQPMEINPEMLNKILHRLEVAPGWQFVDVLGFEKDILSADSSLCSTSALFPYSSARKLQKKQIEELRGQETSSDIYFLKQAASNSCGIIGLIHTVANNQDKIRFDKGSALKEFLTVTAGLPPDERAKRLENNKAIQEAHNAVIQEDQWHAEDDKKASAIIIASKDTIQIAIAGTSRCQPAENSAIRSRHKQKLPEKEPAGMTDNPPNGRRDVKPARLGGVSGIWKQSPSFRAWQLVELSRCFPAAAAVAASAPSFALSLRGPGSMAALRGLLGWRRCRLPLEAAPRRPLWGLKATDSGREGTPSGLSIAAAGAAGGALAWLACYHYYDRRPHQSPPALGLGSRREQEETGTPSQGRGLQPIPVAAAAKEMLVTENRPDHEDLELYATSREWRFLTFASLKFEGQLFMTPCDFIQSVSSDEPKQTKQWKTLSKQELNQILIETPPVWKGSSKLFRNLQERGIISYTEYLFLLCILTKPHAGFRIAFNMFDTDGNEMVDKKEFLVLQDIFRKKNEKKERKGDEEKRAMLYLQLYGYHSSTNVLKTAGEDLVPRSYWDTLRRSTSQALFSDLAERADDFTSLHSDTTLLIHFFGKKGKAELNFEDFYRFMDNLQTEVLEIEFLSYSNGMNTISEEDFAHILLRYTNVENTSSYLENVRCSIPEEQGITFDEFRSFFQFLNNLEDFAIAMQMYNFANRSIGQDEFKRAVYVATGLKLSSHLVNTVFKIFDIASRIQRLQKHTEIYHFQILCEEGTQQQTMKDFAYELKNYGVCVMTVIGKHL</sequence>
<evidence type="ECO:0000259" key="16">
    <source>
        <dbReference type="PROSITE" id="PS50222"/>
    </source>
</evidence>
<evidence type="ECO:0000256" key="13">
    <source>
        <dbReference type="ARBA" id="ARBA00023136"/>
    </source>
</evidence>
<keyword evidence="11" id="KW-0809">Transit peptide</keyword>
<comment type="caution">
    <text evidence="14">Lacks conserved residue(s) required for the propagation of feature annotation.</text>
</comment>
<evidence type="ECO:0000256" key="3">
    <source>
        <dbReference type="ARBA" id="ARBA00004569"/>
    </source>
</evidence>
<dbReference type="InterPro" id="IPR039800">
    <property type="entry name" value="MICU1/2/3"/>
</dbReference>
<evidence type="ECO:0000313" key="19">
    <source>
        <dbReference type="Proteomes" id="UP001474421"/>
    </source>
</evidence>
<proteinExistence type="inferred from homology"/>
<keyword evidence="8" id="KW-0999">Mitochondrion inner membrane</keyword>
<dbReference type="PRINTS" id="PR00707">
    <property type="entry name" value="UBCTHYDRLASE"/>
</dbReference>
<dbReference type="Gene3D" id="1.10.238.10">
    <property type="entry name" value="EF-hand"/>
    <property type="match status" value="2"/>
</dbReference>
<dbReference type="GO" id="GO:1990246">
    <property type="term" value="C:uniplex complex"/>
    <property type="evidence" value="ECO:0007669"/>
    <property type="project" value="TreeGrafter"/>
</dbReference>
<dbReference type="PANTHER" id="PTHR12294">
    <property type="entry name" value="EF HAND DOMAIN FAMILY A1,A2-RELATED"/>
    <property type="match status" value="1"/>
</dbReference>
<evidence type="ECO:0000256" key="8">
    <source>
        <dbReference type="ARBA" id="ARBA00022792"/>
    </source>
</evidence>
<dbReference type="Pfam" id="PF01088">
    <property type="entry name" value="Peptidase_C12"/>
    <property type="match status" value="1"/>
</dbReference>
<dbReference type="InterPro" id="IPR001578">
    <property type="entry name" value="Peptidase_C12_UCH"/>
</dbReference>
<feature type="region of interest" description="Disordered" evidence="15">
    <location>
        <begin position="180"/>
        <end position="216"/>
    </location>
</feature>
<keyword evidence="10" id="KW-0788">Thiol protease</keyword>
<keyword evidence="12" id="KW-0496">Mitochondrion</keyword>
<comment type="similarity">
    <text evidence="14">Belongs to the peptidase C12 family.</text>
</comment>
<dbReference type="PROSITE" id="PS50222">
    <property type="entry name" value="EF_HAND_2"/>
    <property type="match status" value="1"/>
</dbReference>
<dbReference type="EMBL" id="JAOTOJ010000007">
    <property type="protein sequence ID" value="KAK9398920.1"/>
    <property type="molecule type" value="Genomic_DNA"/>
</dbReference>
<keyword evidence="6" id="KW-0677">Repeat</keyword>
<comment type="catalytic activity">
    <reaction evidence="1">
        <text>Thiol-dependent hydrolysis of ester, thioester, amide, peptide and isopeptide bonds formed by the C-terminal Gly of ubiquitin (a 76-residue protein attached to proteins as an intracellular targeting signal).</text>
        <dbReference type="EC" id="3.4.19.12"/>
    </reaction>
</comment>
<gene>
    <name evidence="18" type="ORF">NXF25_013889</name>
</gene>
<dbReference type="Gene3D" id="3.40.532.10">
    <property type="entry name" value="Peptidase C12, ubiquitin carboxyl-terminal hydrolase"/>
    <property type="match status" value="1"/>
</dbReference>
<keyword evidence="13" id="KW-0472">Membrane</keyword>
<dbReference type="InterPro" id="IPR038765">
    <property type="entry name" value="Papain-like_cys_pep_sf"/>
</dbReference>
<dbReference type="GO" id="GO:0005509">
    <property type="term" value="F:calcium ion binding"/>
    <property type="evidence" value="ECO:0007669"/>
    <property type="project" value="InterPro"/>
</dbReference>
<dbReference type="EC" id="3.4.19.12" evidence="4"/>
<keyword evidence="5" id="KW-0645">Protease</keyword>
<dbReference type="GO" id="GO:0005758">
    <property type="term" value="C:mitochondrial intermembrane space"/>
    <property type="evidence" value="ECO:0007669"/>
    <property type="project" value="UniProtKB-SubCell"/>
</dbReference>
<evidence type="ECO:0000256" key="6">
    <source>
        <dbReference type="ARBA" id="ARBA00022737"/>
    </source>
</evidence>
<keyword evidence="7" id="KW-0833">Ubl conjugation pathway</keyword>
<dbReference type="PROSITE" id="PS52048">
    <property type="entry name" value="UCH_DOMAIN"/>
    <property type="match status" value="1"/>
</dbReference>
<keyword evidence="9" id="KW-0378">Hydrolase</keyword>
<dbReference type="SUPFAM" id="SSF54001">
    <property type="entry name" value="Cysteine proteinases"/>
    <property type="match status" value="1"/>
</dbReference>
<feature type="region of interest" description="Disordered" evidence="15">
    <location>
        <begin position="337"/>
        <end position="361"/>
    </location>
</feature>
<dbReference type="AlphaFoldDB" id="A0AAW1BA46"/>
<feature type="domain" description="UCH catalytic" evidence="17">
    <location>
        <begin position="2"/>
        <end position="239"/>
    </location>
</feature>
<comment type="caution">
    <text evidence="18">The sequence shown here is derived from an EMBL/GenBank/DDBJ whole genome shotgun (WGS) entry which is preliminary data.</text>
</comment>
<evidence type="ECO:0000256" key="9">
    <source>
        <dbReference type="ARBA" id="ARBA00022801"/>
    </source>
</evidence>
<dbReference type="GO" id="GO:0036444">
    <property type="term" value="P:calcium import into the mitochondrion"/>
    <property type="evidence" value="ECO:0007669"/>
    <property type="project" value="TreeGrafter"/>
</dbReference>
<feature type="domain" description="EF-hand" evidence="16">
    <location>
        <begin position="478"/>
        <end position="513"/>
    </location>
</feature>
<reference evidence="18 19" key="1">
    <citation type="journal article" date="2024" name="Proc. Natl. Acad. Sci. U.S.A.">
        <title>The genetic regulatory architecture and epigenomic basis for age-related changes in rattlesnake venom.</title>
        <authorList>
            <person name="Hogan M.P."/>
            <person name="Holding M.L."/>
            <person name="Nystrom G.S."/>
            <person name="Colston T.J."/>
            <person name="Bartlett D.A."/>
            <person name="Mason A.J."/>
            <person name="Ellsworth S.A."/>
            <person name="Rautsaw R.M."/>
            <person name="Lawrence K.C."/>
            <person name="Strickland J.L."/>
            <person name="He B."/>
            <person name="Fraser P."/>
            <person name="Margres M.J."/>
            <person name="Gilbert D.M."/>
            <person name="Gibbs H.L."/>
            <person name="Parkinson C.L."/>
            <person name="Rokyta D.R."/>
        </authorList>
    </citation>
    <scope>NUCLEOTIDE SEQUENCE [LARGE SCALE GENOMIC DNA]</scope>
    <source>
        <strain evidence="18">DRR0105</strain>
    </source>
</reference>
<accession>A0AAW1BA46</accession>
<evidence type="ECO:0000256" key="10">
    <source>
        <dbReference type="ARBA" id="ARBA00022807"/>
    </source>
</evidence>